<evidence type="ECO:0000256" key="2">
    <source>
        <dbReference type="SAM" id="MobiDB-lite"/>
    </source>
</evidence>
<comment type="caution">
    <text evidence="3">The sequence shown here is derived from an EMBL/GenBank/DDBJ whole genome shotgun (WGS) entry which is preliminary data.</text>
</comment>
<sequence>MVARVKRCEACVRRGRSCDGSGVPISTLDRILQEQRRIKDAERRAELELDESQRRLEEAQRELSEKLARLRRLRQQKEFLVERGVDMVARGLSTLDELESAKREESSAAPEAQLSGAVDVVDWGAVSGTVPELEQWVDPGSSGGTLPVSQGSGGS</sequence>
<dbReference type="Proteomes" id="UP001302812">
    <property type="component" value="Unassembled WGS sequence"/>
</dbReference>
<dbReference type="GeneID" id="89939307"/>
<keyword evidence="1" id="KW-0175">Coiled coil</keyword>
<reference evidence="3" key="2">
    <citation type="submission" date="2023-05" db="EMBL/GenBank/DDBJ databases">
        <authorList>
            <consortium name="Lawrence Berkeley National Laboratory"/>
            <person name="Steindorff A."/>
            <person name="Hensen N."/>
            <person name="Bonometti L."/>
            <person name="Westerberg I."/>
            <person name="Brannstrom I.O."/>
            <person name="Guillou S."/>
            <person name="Cros-Aarteil S."/>
            <person name="Calhoun S."/>
            <person name="Haridas S."/>
            <person name="Kuo A."/>
            <person name="Mondo S."/>
            <person name="Pangilinan J."/>
            <person name="Riley R."/>
            <person name="Labutti K."/>
            <person name="Andreopoulos B."/>
            <person name="Lipzen A."/>
            <person name="Chen C."/>
            <person name="Yanf M."/>
            <person name="Daum C."/>
            <person name="Ng V."/>
            <person name="Clum A."/>
            <person name="Ohm R."/>
            <person name="Martin F."/>
            <person name="Silar P."/>
            <person name="Natvig D."/>
            <person name="Lalanne C."/>
            <person name="Gautier V."/>
            <person name="Ament-Velasquez S.L."/>
            <person name="Kruys A."/>
            <person name="Hutchinson M.I."/>
            <person name="Powell A.J."/>
            <person name="Barry K."/>
            <person name="Miller A.N."/>
            <person name="Grigoriev I.V."/>
            <person name="Debuchy R."/>
            <person name="Gladieux P."/>
            <person name="Thoren M.H."/>
            <person name="Johannesson H."/>
        </authorList>
    </citation>
    <scope>NUCLEOTIDE SEQUENCE</scope>
    <source>
        <strain evidence="3">CBS 508.74</strain>
    </source>
</reference>
<dbReference type="AlphaFoldDB" id="A0AAN6TDS1"/>
<proteinExistence type="predicted"/>
<feature type="region of interest" description="Disordered" evidence="2">
    <location>
        <begin position="134"/>
        <end position="155"/>
    </location>
</feature>
<dbReference type="EMBL" id="MU853342">
    <property type="protein sequence ID" value="KAK4112528.1"/>
    <property type="molecule type" value="Genomic_DNA"/>
</dbReference>
<name>A0AAN6TDS1_9PEZI</name>
<evidence type="ECO:0000313" key="4">
    <source>
        <dbReference type="Proteomes" id="UP001302812"/>
    </source>
</evidence>
<accession>A0AAN6TDS1</accession>
<reference evidence="3" key="1">
    <citation type="journal article" date="2023" name="Mol. Phylogenet. Evol.">
        <title>Genome-scale phylogeny and comparative genomics of the fungal order Sordariales.</title>
        <authorList>
            <person name="Hensen N."/>
            <person name="Bonometti L."/>
            <person name="Westerberg I."/>
            <person name="Brannstrom I.O."/>
            <person name="Guillou S."/>
            <person name="Cros-Aarteil S."/>
            <person name="Calhoun S."/>
            <person name="Haridas S."/>
            <person name="Kuo A."/>
            <person name="Mondo S."/>
            <person name="Pangilinan J."/>
            <person name="Riley R."/>
            <person name="LaButti K."/>
            <person name="Andreopoulos B."/>
            <person name="Lipzen A."/>
            <person name="Chen C."/>
            <person name="Yan M."/>
            <person name="Daum C."/>
            <person name="Ng V."/>
            <person name="Clum A."/>
            <person name="Steindorff A."/>
            <person name="Ohm R.A."/>
            <person name="Martin F."/>
            <person name="Silar P."/>
            <person name="Natvig D.O."/>
            <person name="Lalanne C."/>
            <person name="Gautier V."/>
            <person name="Ament-Velasquez S.L."/>
            <person name="Kruys A."/>
            <person name="Hutchinson M.I."/>
            <person name="Powell A.J."/>
            <person name="Barry K."/>
            <person name="Miller A.N."/>
            <person name="Grigoriev I.V."/>
            <person name="Debuchy R."/>
            <person name="Gladieux P."/>
            <person name="Hiltunen Thoren M."/>
            <person name="Johannesson H."/>
        </authorList>
    </citation>
    <scope>NUCLEOTIDE SEQUENCE</scope>
    <source>
        <strain evidence="3">CBS 508.74</strain>
    </source>
</reference>
<evidence type="ECO:0000256" key="1">
    <source>
        <dbReference type="SAM" id="Coils"/>
    </source>
</evidence>
<gene>
    <name evidence="3" type="ORF">N656DRAFT_779399</name>
</gene>
<dbReference type="RefSeq" id="XP_064670098.1">
    <property type="nucleotide sequence ID" value="XM_064815182.1"/>
</dbReference>
<feature type="coiled-coil region" evidence="1">
    <location>
        <begin position="31"/>
        <end position="83"/>
    </location>
</feature>
<protein>
    <submittedName>
        <fullName evidence="3">Uncharacterized protein</fullName>
    </submittedName>
</protein>
<organism evidence="3 4">
    <name type="scientific">Canariomyces notabilis</name>
    <dbReference type="NCBI Taxonomy" id="2074819"/>
    <lineage>
        <taxon>Eukaryota</taxon>
        <taxon>Fungi</taxon>
        <taxon>Dikarya</taxon>
        <taxon>Ascomycota</taxon>
        <taxon>Pezizomycotina</taxon>
        <taxon>Sordariomycetes</taxon>
        <taxon>Sordariomycetidae</taxon>
        <taxon>Sordariales</taxon>
        <taxon>Chaetomiaceae</taxon>
        <taxon>Canariomyces</taxon>
    </lineage>
</organism>
<evidence type="ECO:0000313" key="3">
    <source>
        <dbReference type="EMBL" id="KAK4112528.1"/>
    </source>
</evidence>
<keyword evidence="4" id="KW-1185">Reference proteome</keyword>